<evidence type="ECO:0000256" key="2">
    <source>
        <dbReference type="SAM" id="Phobius"/>
    </source>
</evidence>
<dbReference type="EMBL" id="JAFFHA010000007">
    <property type="protein sequence ID" value="KAK4653849.1"/>
    <property type="molecule type" value="Genomic_DNA"/>
</dbReference>
<keyword evidence="2" id="KW-1133">Transmembrane helix</keyword>
<dbReference type="GeneID" id="87903773"/>
<feature type="transmembrane region" description="Helical" evidence="2">
    <location>
        <begin position="101"/>
        <end position="123"/>
    </location>
</feature>
<feature type="region of interest" description="Disordered" evidence="1">
    <location>
        <begin position="137"/>
        <end position="197"/>
    </location>
</feature>
<sequence length="197" mass="21153">MPRTPDEIDDAISRSVPLSPATPRLRVAVPSPAHPVLIPTSTSVTSTLMVSTLTASSIIPLTPDPSGTAVVEKPHPPVVVLFKLRKKKGIWYTDKNTGHAFVIWAIVGFMPAMILGIICIDIYTRCGAPRVAIPDGQKEAEAAPARQEEAKEKNNDEDKMDDGGASREKKSSFTDATVMAKPTPPPPVSFGNSWSSR</sequence>
<evidence type="ECO:0000313" key="4">
    <source>
        <dbReference type="Proteomes" id="UP001323405"/>
    </source>
</evidence>
<keyword evidence="2" id="KW-0812">Transmembrane</keyword>
<organism evidence="3 4">
    <name type="scientific">Podospora pseudocomata</name>
    <dbReference type="NCBI Taxonomy" id="2093779"/>
    <lineage>
        <taxon>Eukaryota</taxon>
        <taxon>Fungi</taxon>
        <taxon>Dikarya</taxon>
        <taxon>Ascomycota</taxon>
        <taxon>Pezizomycotina</taxon>
        <taxon>Sordariomycetes</taxon>
        <taxon>Sordariomycetidae</taxon>
        <taxon>Sordariales</taxon>
        <taxon>Podosporaceae</taxon>
        <taxon>Podospora</taxon>
    </lineage>
</organism>
<proteinExistence type="predicted"/>
<keyword evidence="2" id="KW-0472">Membrane</keyword>
<protein>
    <recommendedName>
        <fullName evidence="5">Transmembrane protein</fullName>
    </recommendedName>
</protein>
<name>A0ABR0GDM0_9PEZI</name>
<evidence type="ECO:0000313" key="3">
    <source>
        <dbReference type="EMBL" id="KAK4653849.1"/>
    </source>
</evidence>
<gene>
    <name evidence="3" type="ORF">QC762_0087830</name>
</gene>
<reference evidence="3 4" key="1">
    <citation type="journal article" date="2023" name="bioRxiv">
        <title>High-quality genome assemblies of four members of thePodospora anserinaspecies complex.</title>
        <authorList>
            <person name="Ament-Velasquez S.L."/>
            <person name="Vogan A.A."/>
            <person name="Wallerman O."/>
            <person name="Hartmann F."/>
            <person name="Gautier V."/>
            <person name="Silar P."/>
            <person name="Giraud T."/>
            <person name="Johannesson H."/>
        </authorList>
    </citation>
    <scope>NUCLEOTIDE SEQUENCE [LARGE SCALE GENOMIC DNA]</scope>
    <source>
        <strain evidence="3 4">CBS 415.72m</strain>
    </source>
</reference>
<evidence type="ECO:0000256" key="1">
    <source>
        <dbReference type="SAM" id="MobiDB-lite"/>
    </source>
</evidence>
<feature type="compositionally biased region" description="Basic and acidic residues" evidence="1">
    <location>
        <begin position="137"/>
        <end position="172"/>
    </location>
</feature>
<dbReference type="RefSeq" id="XP_062742824.1">
    <property type="nucleotide sequence ID" value="XM_062884020.1"/>
</dbReference>
<comment type="caution">
    <text evidence="3">The sequence shown here is derived from an EMBL/GenBank/DDBJ whole genome shotgun (WGS) entry which is preliminary data.</text>
</comment>
<evidence type="ECO:0008006" key="5">
    <source>
        <dbReference type="Google" id="ProtNLM"/>
    </source>
</evidence>
<accession>A0ABR0GDM0</accession>
<keyword evidence="4" id="KW-1185">Reference proteome</keyword>
<dbReference type="Proteomes" id="UP001323405">
    <property type="component" value="Unassembled WGS sequence"/>
</dbReference>